<dbReference type="RefSeq" id="WP_094485770.1">
    <property type="nucleotide sequence ID" value="NZ_NOXX01000176.1"/>
</dbReference>
<dbReference type="InterPro" id="IPR005901">
    <property type="entry name" value="GLPGLI"/>
</dbReference>
<sequence length="251" mass="29658">MNNRIIIIICVFIALSKFSYSQSNKQIIATYDFINKNENKIEIVNLYIEKTKAYSEFLKLKSSKDTLYADEFEDIHFKKEPNDSIGKQYFLTNKNIIFRDHIYTENNFVPVIVNENMPNYHWKLESDTIKIGNYLCNKAKLEFRGRNYNFWYTTEITTQFGPWKFFGLPGLIIKIESEDKTIQFQLVKLEYSNKNSISKPHLGKQITFKEYVAFQEKITDDFIEKLKTKLPRGASIKVNKVDPTSIEKNYD</sequence>
<accession>A0A255ZWY6</accession>
<dbReference type="NCBIfam" id="TIGR01200">
    <property type="entry name" value="GLPGLI"/>
    <property type="match status" value="1"/>
</dbReference>
<protein>
    <recommendedName>
        <fullName evidence="3">GLPGLI family protein</fullName>
    </recommendedName>
</protein>
<evidence type="ECO:0000313" key="1">
    <source>
        <dbReference type="EMBL" id="OYQ45936.1"/>
    </source>
</evidence>
<dbReference type="Proteomes" id="UP000216035">
    <property type="component" value="Unassembled WGS sequence"/>
</dbReference>
<dbReference type="AlphaFoldDB" id="A0A255ZWY6"/>
<reference evidence="1 2" key="1">
    <citation type="submission" date="2017-07" db="EMBL/GenBank/DDBJ databases">
        <title>Flavobacterium cyanobacteriorum sp. nov., isolated from cyanobacterial aggregates in a eutrophic lake.</title>
        <authorList>
            <person name="Cai H."/>
        </authorList>
    </citation>
    <scope>NUCLEOTIDE SEQUENCE [LARGE SCALE GENOMIC DNA]</scope>
    <source>
        <strain evidence="1 2">TH167</strain>
    </source>
</reference>
<evidence type="ECO:0008006" key="3">
    <source>
        <dbReference type="Google" id="ProtNLM"/>
    </source>
</evidence>
<proteinExistence type="predicted"/>
<name>A0A255ZWY6_9FLAO</name>
<organism evidence="1 2">
    <name type="scientific">Flavobacterium aurantiibacter</name>
    <dbReference type="NCBI Taxonomy" id="2023067"/>
    <lineage>
        <taxon>Bacteria</taxon>
        <taxon>Pseudomonadati</taxon>
        <taxon>Bacteroidota</taxon>
        <taxon>Flavobacteriia</taxon>
        <taxon>Flavobacteriales</taxon>
        <taxon>Flavobacteriaceae</taxon>
        <taxon>Flavobacterium</taxon>
    </lineage>
</organism>
<dbReference type="EMBL" id="NOXX01000176">
    <property type="protein sequence ID" value="OYQ45936.1"/>
    <property type="molecule type" value="Genomic_DNA"/>
</dbReference>
<comment type="caution">
    <text evidence="1">The sequence shown here is derived from an EMBL/GenBank/DDBJ whole genome shotgun (WGS) entry which is preliminary data.</text>
</comment>
<dbReference type="OrthoDB" id="1440774at2"/>
<evidence type="ECO:0000313" key="2">
    <source>
        <dbReference type="Proteomes" id="UP000216035"/>
    </source>
</evidence>
<keyword evidence="2" id="KW-1185">Reference proteome</keyword>
<gene>
    <name evidence="1" type="ORF">CHX27_05540</name>
</gene>